<feature type="transmembrane region" description="Helical" evidence="6">
    <location>
        <begin position="416"/>
        <end position="436"/>
    </location>
</feature>
<evidence type="ECO:0000256" key="4">
    <source>
        <dbReference type="ARBA" id="ARBA00022989"/>
    </source>
</evidence>
<dbReference type="HOGENOM" id="CLU_001265_0_6_1"/>
<dbReference type="GO" id="GO:0022857">
    <property type="term" value="F:transmembrane transporter activity"/>
    <property type="evidence" value="ECO:0007669"/>
    <property type="project" value="InterPro"/>
</dbReference>
<feature type="transmembrane region" description="Helical" evidence="6">
    <location>
        <begin position="60"/>
        <end position="77"/>
    </location>
</feature>
<keyword evidence="9" id="KW-1185">Reference proteome</keyword>
<dbReference type="RefSeq" id="XP_008713943.1">
    <property type="nucleotide sequence ID" value="XM_008715721.1"/>
</dbReference>
<dbReference type="GeneID" id="19978391"/>
<dbReference type="InParanoid" id="W2S5F2"/>
<feature type="transmembrane region" description="Helical" evidence="6">
    <location>
        <begin position="356"/>
        <end position="376"/>
    </location>
</feature>
<evidence type="ECO:0000256" key="6">
    <source>
        <dbReference type="SAM" id="Phobius"/>
    </source>
</evidence>
<sequence>MAVSKVPDSFPAEKELVHQEKVVTSDNPAETHYYEQFVNNGEAWRSDFEKKLVRKVDWRLIPLLIIMYLNNFIDRAALGQARLSTLEEDLGMSGTDFNLSISILFVGYLTMQLPSNLLITRVRPSLYLGVTMAVWGAVCACTAAVQNLSGLIVVRIFLGVTEAPFFPGAIFLMSSWYTRTELTRRIAWFYGGVALANMFGGLIAAGVLSRMEGAMGVAAWRWLFIINGAITIFFAITCIFIIPNFPKNTKWLTEEQQAYAQWRLKQDAEEEDDSGSTSLWQGLKLCLTDYRMYIFMLMQHLSILSQTFQYLFPSIVQTLGYGRIETLLLTVPVWFGTWCVAILVTWTADRFTDRSIHIMCLLGVSAIGNAIVGSTLNVGARFFGMFLMPMGAVSAYQIIVAWVANSFIRPMVKRSSAIAICNAIGNCASIYGTYFYPSAHEPGYTPGSAANAGVCVVVALLALSLRFIHKWENKKLGRVEREGFSGEEGADRRGFGFRYVY</sequence>
<evidence type="ECO:0000313" key="8">
    <source>
        <dbReference type="EMBL" id="ETN43921.1"/>
    </source>
</evidence>
<dbReference type="VEuPathDB" id="FungiDB:HMPREF1541_11052"/>
<dbReference type="OrthoDB" id="2250022at2759"/>
<feature type="transmembrane region" description="Helical" evidence="6">
    <location>
        <begin position="97"/>
        <end position="119"/>
    </location>
</feature>
<keyword evidence="2" id="KW-0813">Transport</keyword>
<feature type="transmembrane region" description="Helical" evidence="6">
    <location>
        <begin position="382"/>
        <end position="404"/>
    </location>
</feature>
<feature type="transmembrane region" description="Helical" evidence="6">
    <location>
        <begin position="324"/>
        <end position="344"/>
    </location>
</feature>
<dbReference type="InterPro" id="IPR020846">
    <property type="entry name" value="MFS_dom"/>
</dbReference>
<dbReference type="InterPro" id="IPR011701">
    <property type="entry name" value="MFS"/>
</dbReference>
<dbReference type="Gene3D" id="1.20.1250.20">
    <property type="entry name" value="MFS general substrate transporter like domains"/>
    <property type="match status" value="2"/>
</dbReference>
<dbReference type="AlphaFoldDB" id="W2S5F2"/>
<dbReference type="PANTHER" id="PTHR43791:SF20">
    <property type="entry name" value="TRANSPORTER, PUTATIVE (AFU_ORTHOLOGUE AFUA_3G14670)-RELATED"/>
    <property type="match status" value="1"/>
</dbReference>
<feature type="transmembrane region" description="Helical" evidence="6">
    <location>
        <begin position="152"/>
        <end position="174"/>
    </location>
</feature>
<dbReference type="Proteomes" id="UP000030752">
    <property type="component" value="Unassembled WGS sequence"/>
</dbReference>
<dbReference type="EMBL" id="KB822717">
    <property type="protein sequence ID" value="ETN43921.1"/>
    <property type="molecule type" value="Genomic_DNA"/>
</dbReference>
<evidence type="ECO:0000256" key="1">
    <source>
        <dbReference type="ARBA" id="ARBA00004141"/>
    </source>
</evidence>
<feature type="transmembrane region" description="Helical" evidence="6">
    <location>
        <begin position="186"/>
        <end position="208"/>
    </location>
</feature>
<feature type="transmembrane region" description="Helical" evidence="6">
    <location>
        <begin position="293"/>
        <end position="312"/>
    </location>
</feature>
<name>W2S5F2_CYPE1</name>
<keyword evidence="3 6" id="KW-0812">Transmembrane</keyword>
<dbReference type="FunFam" id="1.20.1250.20:FF:000013">
    <property type="entry name" value="MFS general substrate transporter"/>
    <property type="match status" value="1"/>
</dbReference>
<feature type="transmembrane region" description="Helical" evidence="6">
    <location>
        <begin position="126"/>
        <end position="146"/>
    </location>
</feature>
<dbReference type="eggNOG" id="KOG2533">
    <property type="taxonomic scope" value="Eukaryota"/>
</dbReference>
<dbReference type="Pfam" id="PF07690">
    <property type="entry name" value="MFS_1"/>
    <property type="match status" value="1"/>
</dbReference>
<feature type="domain" description="Major facilitator superfamily (MFS) profile" evidence="7">
    <location>
        <begin position="60"/>
        <end position="474"/>
    </location>
</feature>
<evidence type="ECO:0000256" key="3">
    <source>
        <dbReference type="ARBA" id="ARBA00022692"/>
    </source>
</evidence>
<dbReference type="FunFam" id="1.20.1250.20:FF:000057">
    <property type="entry name" value="MFS general substrate transporter"/>
    <property type="match status" value="1"/>
</dbReference>
<dbReference type="GO" id="GO:0016020">
    <property type="term" value="C:membrane"/>
    <property type="evidence" value="ECO:0007669"/>
    <property type="project" value="UniProtKB-SubCell"/>
</dbReference>
<organism evidence="8 9">
    <name type="scientific">Cyphellophora europaea (strain CBS 101466)</name>
    <name type="common">Phialophora europaea</name>
    <dbReference type="NCBI Taxonomy" id="1220924"/>
    <lineage>
        <taxon>Eukaryota</taxon>
        <taxon>Fungi</taxon>
        <taxon>Dikarya</taxon>
        <taxon>Ascomycota</taxon>
        <taxon>Pezizomycotina</taxon>
        <taxon>Eurotiomycetes</taxon>
        <taxon>Chaetothyriomycetidae</taxon>
        <taxon>Chaetothyriales</taxon>
        <taxon>Cyphellophoraceae</taxon>
        <taxon>Cyphellophora</taxon>
    </lineage>
</organism>
<dbReference type="SUPFAM" id="SSF103473">
    <property type="entry name" value="MFS general substrate transporter"/>
    <property type="match status" value="1"/>
</dbReference>
<evidence type="ECO:0000313" key="9">
    <source>
        <dbReference type="Proteomes" id="UP000030752"/>
    </source>
</evidence>
<evidence type="ECO:0000256" key="5">
    <source>
        <dbReference type="ARBA" id="ARBA00023136"/>
    </source>
</evidence>
<evidence type="ECO:0000256" key="2">
    <source>
        <dbReference type="ARBA" id="ARBA00022448"/>
    </source>
</evidence>
<evidence type="ECO:0000259" key="7">
    <source>
        <dbReference type="PROSITE" id="PS50850"/>
    </source>
</evidence>
<dbReference type="PROSITE" id="PS50850">
    <property type="entry name" value="MFS"/>
    <property type="match status" value="1"/>
</dbReference>
<accession>W2S5F2</accession>
<reference evidence="8 9" key="1">
    <citation type="submission" date="2013-03" db="EMBL/GenBank/DDBJ databases">
        <title>The Genome Sequence of Phialophora europaea CBS 101466.</title>
        <authorList>
            <consortium name="The Broad Institute Genomics Platform"/>
            <person name="Cuomo C."/>
            <person name="de Hoog S."/>
            <person name="Gorbushina A."/>
            <person name="Walker B."/>
            <person name="Young S.K."/>
            <person name="Zeng Q."/>
            <person name="Gargeya S."/>
            <person name="Fitzgerald M."/>
            <person name="Haas B."/>
            <person name="Abouelleil A."/>
            <person name="Allen A.W."/>
            <person name="Alvarado L."/>
            <person name="Arachchi H.M."/>
            <person name="Berlin A.M."/>
            <person name="Chapman S.B."/>
            <person name="Gainer-Dewar J."/>
            <person name="Goldberg J."/>
            <person name="Griggs A."/>
            <person name="Gujja S."/>
            <person name="Hansen M."/>
            <person name="Howarth C."/>
            <person name="Imamovic A."/>
            <person name="Ireland A."/>
            <person name="Larimer J."/>
            <person name="McCowan C."/>
            <person name="Murphy C."/>
            <person name="Pearson M."/>
            <person name="Poon T.W."/>
            <person name="Priest M."/>
            <person name="Roberts A."/>
            <person name="Saif S."/>
            <person name="Shea T."/>
            <person name="Sisk P."/>
            <person name="Sykes S."/>
            <person name="Wortman J."/>
            <person name="Nusbaum C."/>
            <person name="Birren B."/>
        </authorList>
    </citation>
    <scope>NUCLEOTIDE SEQUENCE [LARGE SCALE GENOMIC DNA]</scope>
    <source>
        <strain evidence="8 9">CBS 101466</strain>
    </source>
</reference>
<keyword evidence="5 6" id="KW-0472">Membrane</keyword>
<gene>
    <name evidence="8" type="ORF">HMPREF1541_11052</name>
</gene>
<comment type="subcellular location">
    <subcellularLocation>
        <location evidence="1">Membrane</location>
        <topology evidence="1">Multi-pass membrane protein</topology>
    </subcellularLocation>
</comment>
<protein>
    <recommendedName>
        <fullName evidence="7">Major facilitator superfamily (MFS) profile domain-containing protein</fullName>
    </recommendedName>
</protein>
<feature type="transmembrane region" description="Helical" evidence="6">
    <location>
        <begin position="448"/>
        <end position="468"/>
    </location>
</feature>
<proteinExistence type="predicted"/>
<keyword evidence="4 6" id="KW-1133">Transmembrane helix</keyword>
<feature type="transmembrane region" description="Helical" evidence="6">
    <location>
        <begin position="220"/>
        <end position="242"/>
    </location>
</feature>
<dbReference type="InterPro" id="IPR036259">
    <property type="entry name" value="MFS_trans_sf"/>
</dbReference>
<dbReference type="PANTHER" id="PTHR43791">
    <property type="entry name" value="PERMEASE-RELATED"/>
    <property type="match status" value="1"/>
</dbReference>